<dbReference type="InterPro" id="IPR036582">
    <property type="entry name" value="Mao_N_sf"/>
</dbReference>
<feature type="domain" description="Copper amine oxidase-like N-terminal" evidence="2">
    <location>
        <begin position="37"/>
        <end position="140"/>
    </location>
</feature>
<feature type="chain" id="PRO_5046280768" evidence="1">
    <location>
        <begin position="29"/>
        <end position="536"/>
    </location>
</feature>
<sequence length="536" mass="59392">MGKKLQHWIAAWLVVILGFSLVPPSAHASGEEILVLVDGKKVSFDVQPQLIKDRTFVPFRALFEAMGANVWWDPTAWSAFAEKDGVRIRIPLDSNRIFRNDQPIQMDVATQVIQGRTLIPLRFVSEALGAEVDWKAETATTPFTVTVKSTSASETGTAAKIEVLNGDGKVPAERIRQVETLLANSKISQKVSQSFTLPFTHPVRIYLAADKEGYRQILLNHGHPAETVNAAVEVSSGLAYGNSIYIPLSELPSEKDFKNVLAHELVHVLFNQNGLYAMPSWINEGLAWREGLKVEYENYSNVVAEGRKTELRHHVLDAKKAGKLTGLLNESQDTLEASPGYNVEVQDWMAVDYLINRYGFEKVKTYISHVKANVTNPFYRAFGISQQTFETNFNAHLDSLIGRADKGVKVTFKVTDSFKGSFLIMPKGQTNWRSLALPTGEYTVIVYPDGTVSGLTESRLQRSSGGPEYDVVYIGLSPSPTVVENGNVINFAGFALKYAYGEYYLLNGWKAYGNGTTDFPETNSILGVQILNVQSL</sequence>
<comment type="caution">
    <text evidence="3">The sequence shown here is derived from an EMBL/GenBank/DDBJ whole genome shotgun (WGS) entry which is preliminary data.</text>
</comment>
<organism evidence="3 4">
    <name type="scientific">Effusibacillus consociatus</name>
    <dbReference type="NCBI Taxonomy" id="1117041"/>
    <lineage>
        <taxon>Bacteria</taxon>
        <taxon>Bacillati</taxon>
        <taxon>Bacillota</taxon>
        <taxon>Bacilli</taxon>
        <taxon>Bacillales</taxon>
        <taxon>Alicyclobacillaceae</taxon>
        <taxon>Effusibacillus</taxon>
    </lineage>
</organism>
<evidence type="ECO:0000256" key="1">
    <source>
        <dbReference type="SAM" id="SignalP"/>
    </source>
</evidence>
<proteinExistence type="predicted"/>
<gene>
    <name evidence="3" type="ORF">ACFO8Q_22115</name>
</gene>
<evidence type="ECO:0000259" key="2">
    <source>
        <dbReference type="Pfam" id="PF07833"/>
    </source>
</evidence>
<dbReference type="Pfam" id="PF07833">
    <property type="entry name" value="Cu_amine_oxidN1"/>
    <property type="match status" value="1"/>
</dbReference>
<name>A0ABV9QBH5_9BACL</name>
<dbReference type="EMBL" id="JBHSHC010000153">
    <property type="protein sequence ID" value="MFC4769985.1"/>
    <property type="molecule type" value="Genomic_DNA"/>
</dbReference>
<dbReference type="SUPFAM" id="SSF55383">
    <property type="entry name" value="Copper amine oxidase, domain N"/>
    <property type="match status" value="1"/>
</dbReference>
<keyword evidence="4" id="KW-1185">Reference proteome</keyword>
<accession>A0ABV9QBH5</accession>
<protein>
    <submittedName>
        <fullName evidence="3">Stalk domain-containing protein</fullName>
    </submittedName>
</protein>
<dbReference type="InterPro" id="IPR012854">
    <property type="entry name" value="Cu_amine_oxidase-like_N"/>
</dbReference>
<dbReference type="Gene3D" id="3.30.457.10">
    <property type="entry name" value="Copper amine oxidase-like, N-terminal domain"/>
    <property type="match status" value="1"/>
</dbReference>
<evidence type="ECO:0000313" key="3">
    <source>
        <dbReference type="EMBL" id="MFC4769985.1"/>
    </source>
</evidence>
<feature type="signal peptide" evidence="1">
    <location>
        <begin position="1"/>
        <end position="28"/>
    </location>
</feature>
<dbReference type="RefSeq" id="WP_380029133.1">
    <property type="nucleotide sequence ID" value="NZ_JBHSHC010000153.1"/>
</dbReference>
<evidence type="ECO:0000313" key="4">
    <source>
        <dbReference type="Proteomes" id="UP001596002"/>
    </source>
</evidence>
<reference evidence="4" key="1">
    <citation type="journal article" date="2019" name="Int. J. Syst. Evol. Microbiol.">
        <title>The Global Catalogue of Microorganisms (GCM) 10K type strain sequencing project: providing services to taxonomists for standard genome sequencing and annotation.</title>
        <authorList>
            <consortium name="The Broad Institute Genomics Platform"/>
            <consortium name="The Broad Institute Genome Sequencing Center for Infectious Disease"/>
            <person name="Wu L."/>
            <person name="Ma J."/>
        </authorList>
    </citation>
    <scope>NUCLEOTIDE SEQUENCE [LARGE SCALE GENOMIC DNA]</scope>
    <source>
        <strain evidence="4">WYCCWR 12678</strain>
    </source>
</reference>
<dbReference type="Proteomes" id="UP001596002">
    <property type="component" value="Unassembled WGS sequence"/>
</dbReference>
<keyword evidence="1" id="KW-0732">Signal</keyword>